<dbReference type="GO" id="GO:0005507">
    <property type="term" value="F:copper ion binding"/>
    <property type="evidence" value="ECO:0007669"/>
    <property type="project" value="TreeGrafter"/>
</dbReference>
<keyword evidence="5" id="KW-0378">Hydrolase</keyword>
<keyword evidence="4" id="KW-0479">Metal-binding</keyword>
<dbReference type="CDD" id="cd16833">
    <property type="entry name" value="YfiH"/>
    <property type="match status" value="1"/>
</dbReference>
<dbReference type="NCBIfam" id="TIGR00726">
    <property type="entry name" value="peptidoglycan editing factor PgeF"/>
    <property type="match status" value="1"/>
</dbReference>
<sequence length="248" mass="27659">MEDGTFKFSNLSKFQGIVHGISKRNYGQMKFGKGKTEEVIKNREHFFKELGIEIKNVAVANMSHSEKISVIGRQEAGRGSRDQKSAIPMCDGLITAEKEISLMITVADCLPILVYDPALNIVSIIHAGWRGILAGIIPNLISKLKNMGSFPDDLIVGIGPSICQKHFVVKKDVLEKFKDKYPSATFVRNHDGYVDLKRAAFEDLIKHNILKNNIEISHDCPVCNPGIYGSYRLERDKTIFQAAIIGIK</sequence>
<evidence type="ECO:0000256" key="8">
    <source>
        <dbReference type="ARBA" id="ARBA00048968"/>
    </source>
</evidence>
<dbReference type="InterPro" id="IPR003730">
    <property type="entry name" value="Cu_polyphenol_OxRdtase"/>
</dbReference>
<comment type="caution">
    <text evidence="11">The sequence shown here is derived from an EMBL/GenBank/DDBJ whole genome shotgun (WGS) entry which is preliminary data.</text>
</comment>
<evidence type="ECO:0000256" key="9">
    <source>
        <dbReference type="ARBA" id="ARBA00049893"/>
    </source>
</evidence>
<evidence type="ECO:0000256" key="6">
    <source>
        <dbReference type="ARBA" id="ARBA00022833"/>
    </source>
</evidence>
<name>A0A0G0MLE9_9BACT</name>
<comment type="similarity">
    <text evidence="2 10">Belongs to the purine nucleoside phosphorylase YfiH/LACC1 family.</text>
</comment>
<comment type="catalytic activity">
    <reaction evidence="1">
        <text>inosine + phosphate = alpha-D-ribose 1-phosphate + hypoxanthine</text>
        <dbReference type="Rhea" id="RHEA:27646"/>
        <dbReference type="ChEBI" id="CHEBI:17368"/>
        <dbReference type="ChEBI" id="CHEBI:17596"/>
        <dbReference type="ChEBI" id="CHEBI:43474"/>
        <dbReference type="ChEBI" id="CHEBI:57720"/>
        <dbReference type="EC" id="2.4.2.1"/>
    </reaction>
    <physiologicalReaction direction="left-to-right" evidence="1">
        <dbReference type="Rhea" id="RHEA:27647"/>
    </physiologicalReaction>
</comment>
<comment type="catalytic activity">
    <reaction evidence="8">
        <text>adenosine + phosphate = alpha-D-ribose 1-phosphate + adenine</text>
        <dbReference type="Rhea" id="RHEA:27642"/>
        <dbReference type="ChEBI" id="CHEBI:16335"/>
        <dbReference type="ChEBI" id="CHEBI:16708"/>
        <dbReference type="ChEBI" id="CHEBI:43474"/>
        <dbReference type="ChEBI" id="CHEBI:57720"/>
        <dbReference type="EC" id="2.4.2.1"/>
    </reaction>
    <physiologicalReaction direction="left-to-right" evidence="8">
        <dbReference type="Rhea" id="RHEA:27643"/>
    </physiologicalReaction>
</comment>
<dbReference type="Proteomes" id="UP000034498">
    <property type="component" value="Unassembled WGS sequence"/>
</dbReference>
<evidence type="ECO:0000256" key="2">
    <source>
        <dbReference type="ARBA" id="ARBA00007353"/>
    </source>
</evidence>
<proteinExistence type="inferred from homology"/>
<reference evidence="11 12" key="1">
    <citation type="journal article" date="2015" name="Nature">
        <title>rRNA introns, odd ribosomes, and small enigmatic genomes across a large radiation of phyla.</title>
        <authorList>
            <person name="Brown C.T."/>
            <person name="Hug L.A."/>
            <person name="Thomas B.C."/>
            <person name="Sharon I."/>
            <person name="Castelle C.J."/>
            <person name="Singh A."/>
            <person name="Wilkins M.J."/>
            <person name="Williams K.H."/>
            <person name="Banfield J.F."/>
        </authorList>
    </citation>
    <scope>NUCLEOTIDE SEQUENCE [LARGE SCALE GENOMIC DNA]</scope>
</reference>
<comment type="catalytic activity">
    <reaction evidence="9">
        <text>S-methyl-5'-thioadenosine + phosphate = 5-(methylsulfanyl)-alpha-D-ribose 1-phosphate + adenine</text>
        <dbReference type="Rhea" id="RHEA:11852"/>
        <dbReference type="ChEBI" id="CHEBI:16708"/>
        <dbReference type="ChEBI" id="CHEBI:17509"/>
        <dbReference type="ChEBI" id="CHEBI:43474"/>
        <dbReference type="ChEBI" id="CHEBI:58533"/>
        <dbReference type="EC" id="2.4.2.28"/>
    </reaction>
    <physiologicalReaction direction="left-to-right" evidence="9">
        <dbReference type="Rhea" id="RHEA:11853"/>
    </physiologicalReaction>
</comment>
<dbReference type="STRING" id="1618336.US94_C0002G0014"/>
<evidence type="ECO:0000256" key="5">
    <source>
        <dbReference type="ARBA" id="ARBA00022801"/>
    </source>
</evidence>
<dbReference type="Gene3D" id="3.60.140.10">
    <property type="entry name" value="CNF1/YfiH-like putative cysteine hydrolases"/>
    <property type="match status" value="1"/>
</dbReference>
<evidence type="ECO:0000256" key="3">
    <source>
        <dbReference type="ARBA" id="ARBA00022679"/>
    </source>
</evidence>
<dbReference type="GO" id="GO:0017061">
    <property type="term" value="F:S-methyl-5-thioadenosine phosphorylase activity"/>
    <property type="evidence" value="ECO:0007669"/>
    <property type="project" value="UniProtKB-EC"/>
</dbReference>
<evidence type="ECO:0000256" key="10">
    <source>
        <dbReference type="RuleBase" id="RU361274"/>
    </source>
</evidence>
<evidence type="ECO:0000313" key="12">
    <source>
        <dbReference type="Proteomes" id="UP000034498"/>
    </source>
</evidence>
<keyword evidence="6" id="KW-0862">Zinc</keyword>
<evidence type="ECO:0000256" key="4">
    <source>
        <dbReference type="ARBA" id="ARBA00022723"/>
    </source>
</evidence>
<dbReference type="EMBL" id="LBUX01000002">
    <property type="protein sequence ID" value="KKQ74554.1"/>
    <property type="molecule type" value="Genomic_DNA"/>
</dbReference>
<dbReference type="InterPro" id="IPR038371">
    <property type="entry name" value="Cu_polyphenol_OxRdtase_sf"/>
</dbReference>
<dbReference type="PANTHER" id="PTHR30616">
    <property type="entry name" value="UNCHARACTERIZED PROTEIN YFIH"/>
    <property type="match status" value="1"/>
</dbReference>
<comment type="catalytic activity">
    <reaction evidence="7">
        <text>adenosine + H2O + H(+) = inosine + NH4(+)</text>
        <dbReference type="Rhea" id="RHEA:24408"/>
        <dbReference type="ChEBI" id="CHEBI:15377"/>
        <dbReference type="ChEBI" id="CHEBI:15378"/>
        <dbReference type="ChEBI" id="CHEBI:16335"/>
        <dbReference type="ChEBI" id="CHEBI:17596"/>
        <dbReference type="ChEBI" id="CHEBI:28938"/>
        <dbReference type="EC" id="3.5.4.4"/>
    </reaction>
    <physiologicalReaction direction="left-to-right" evidence="7">
        <dbReference type="Rhea" id="RHEA:24409"/>
    </physiologicalReaction>
</comment>
<dbReference type="InterPro" id="IPR011324">
    <property type="entry name" value="Cytotoxic_necrot_fac-like_cat"/>
</dbReference>
<evidence type="ECO:0000256" key="1">
    <source>
        <dbReference type="ARBA" id="ARBA00000553"/>
    </source>
</evidence>
<dbReference type="AlphaFoldDB" id="A0A0G0MLE9"/>
<protein>
    <recommendedName>
        <fullName evidence="10">Purine nucleoside phosphorylase</fullName>
    </recommendedName>
</protein>
<organism evidence="11 12">
    <name type="scientific">Berkelbacteria bacterium GW2011_GWB1_38_5</name>
    <dbReference type="NCBI Taxonomy" id="1618336"/>
    <lineage>
        <taxon>Bacteria</taxon>
        <taxon>Candidatus Berkelbacteria</taxon>
    </lineage>
</organism>
<dbReference type="GO" id="GO:0016787">
    <property type="term" value="F:hydrolase activity"/>
    <property type="evidence" value="ECO:0007669"/>
    <property type="project" value="UniProtKB-KW"/>
</dbReference>
<accession>A0A0G0MLE9</accession>
<evidence type="ECO:0000313" key="11">
    <source>
        <dbReference type="EMBL" id="KKQ74554.1"/>
    </source>
</evidence>
<dbReference type="SUPFAM" id="SSF64438">
    <property type="entry name" value="CNF1/YfiH-like putative cysteine hydrolases"/>
    <property type="match status" value="1"/>
</dbReference>
<gene>
    <name evidence="11" type="ORF">US94_C0002G0014</name>
</gene>
<keyword evidence="3" id="KW-0808">Transferase</keyword>
<dbReference type="Pfam" id="PF02578">
    <property type="entry name" value="Cu-oxidase_4"/>
    <property type="match status" value="1"/>
</dbReference>
<dbReference type="PANTHER" id="PTHR30616:SF2">
    <property type="entry name" value="PURINE NUCLEOSIDE PHOSPHORYLASE LACC1"/>
    <property type="match status" value="1"/>
</dbReference>
<evidence type="ECO:0000256" key="7">
    <source>
        <dbReference type="ARBA" id="ARBA00047989"/>
    </source>
</evidence>